<dbReference type="EMBL" id="BK015042">
    <property type="protein sequence ID" value="DAD88559.1"/>
    <property type="molecule type" value="Genomic_DNA"/>
</dbReference>
<feature type="region of interest" description="Disordered" evidence="1">
    <location>
        <begin position="1"/>
        <end position="52"/>
    </location>
</feature>
<name>A0A8S5N2I5_9CAUD</name>
<evidence type="ECO:0000256" key="2">
    <source>
        <dbReference type="SAM" id="Phobius"/>
    </source>
</evidence>
<keyword evidence="2" id="KW-0812">Transmembrane</keyword>
<feature type="transmembrane region" description="Helical" evidence="2">
    <location>
        <begin position="123"/>
        <end position="145"/>
    </location>
</feature>
<sequence length="188" mass="20039">MQDEHDEFDDGTGSGQQQESEGHPQGIEEKDGSGVVLSPDSELADAGSGGKEKLDKDVAAAISQMSVTQQWAGMLPPPKSFNAYSSDAQRMILDWADRQTRAVFDDESKRQDRLVEAEIRQAVVGQGLSAFVILASIAASVVVGIMTGNAAMSGAFLVLPFTAIIGQLFRPVLSGRGKQAKQDEDAEQ</sequence>
<feature type="compositionally biased region" description="Acidic residues" evidence="1">
    <location>
        <begin position="1"/>
        <end position="10"/>
    </location>
</feature>
<organism evidence="3">
    <name type="scientific">Siphoviridae sp. ctiMX17</name>
    <dbReference type="NCBI Taxonomy" id="2826432"/>
    <lineage>
        <taxon>Viruses</taxon>
        <taxon>Duplodnaviria</taxon>
        <taxon>Heunggongvirae</taxon>
        <taxon>Uroviricota</taxon>
        <taxon>Caudoviricetes</taxon>
    </lineage>
</organism>
<accession>A0A8S5N2I5</accession>
<reference evidence="3" key="1">
    <citation type="journal article" date="2021" name="Proc. Natl. Acad. Sci. U.S.A.">
        <title>A Catalog of Tens of Thousands of Viruses from Human Metagenomes Reveals Hidden Associations with Chronic Diseases.</title>
        <authorList>
            <person name="Tisza M.J."/>
            <person name="Buck C.B."/>
        </authorList>
    </citation>
    <scope>NUCLEOTIDE SEQUENCE</scope>
    <source>
        <strain evidence="3">CtiMX17</strain>
    </source>
</reference>
<proteinExistence type="predicted"/>
<evidence type="ECO:0000256" key="1">
    <source>
        <dbReference type="SAM" id="MobiDB-lite"/>
    </source>
</evidence>
<evidence type="ECO:0008006" key="4">
    <source>
        <dbReference type="Google" id="ProtNLM"/>
    </source>
</evidence>
<feature type="transmembrane region" description="Helical" evidence="2">
    <location>
        <begin position="151"/>
        <end position="169"/>
    </location>
</feature>
<evidence type="ECO:0000313" key="3">
    <source>
        <dbReference type="EMBL" id="DAD88559.1"/>
    </source>
</evidence>
<keyword evidence="2" id="KW-0472">Membrane</keyword>
<protein>
    <recommendedName>
        <fullName evidence="4">DUF2335 domain-containing protein</fullName>
    </recommendedName>
</protein>
<feature type="compositionally biased region" description="Basic and acidic residues" evidence="1">
    <location>
        <begin position="20"/>
        <end position="32"/>
    </location>
</feature>
<keyword evidence="2" id="KW-1133">Transmembrane helix</keyword>